<proteinExistence type="inferred from homology"/>
<dbReference type="Gene3D" id="1.20.1250.20">
    <property type="entry name" value="MFS general substrate transporter like domains"/>
    <property type="match status" value="1"/>
</dbReference>
<evidence type="ECO:0000313" key="8">
    <source>
        <dbReference type="EMBL" id="OXB85941.1"/>
    </source>
</evidence>
<keyword evidence="4" id="KW-1003">Cell membrane</keyword>
<protein>
    <submittedName>
        <fullName evidence="8">MFS transporter</fullName>
    </submittedName>
</protein>
<dbReference type="KEGG" id="gtm:GT3921_11170"/>
<dbReference type="EMBL" id="NEWK01000002">
    <property type="protein sequence ID" value="OXB85941.1"/>
    <property type="molecule type" value="Genomic_DNA"/>
</dbReference>
<dbReference type="InterPro" id="IPR020846">
    <property type="entry name" value="MFS_dom"/>
</dbReference>
<keyword evidence="9" id="KW-1185">Reference proteome</keyword>
<evidence type="ECO:0000256" key="4">
    <source>
        <dbReference type="ARBA" id="ARBA00022475"/>
    </source>
</evidence>
<dbReference type="PROSITE" id="PS00216">
    <property type="entry name" value="SUGAR_TRANSPORT_1"/>
    <property type="match status" value="1"/>
</dbReference>
<dbReference type="PANTHER" id="PTHR43124">
    <property type="entry name" value="PURINE EFFLUX PUMP PBUE"/>
    <property type="match status" value="1"/>
</dbReference>
<evidence type="ECO:0000313" key="9">
    <source>
        <dbReference type="Proteomes" id="UP000198378"/>
    </source>
</evidence>
<organism evidence="8 9">
    <name type="scientific">Geobacillus thermocatenulatus</name>
    <dbReference type="NCBI Taxonomy" id="33938"/>
    <lineage>
        <taxon>Bacteria</taxon>
        <taxon>Bacillati</taxon>
        <taxon>Bacillota</taxon>
        <taxon>Bacilli</taxon>
        <taxon>Bacillales</taxon>
        <taxon>Anoxybacillaceae</taxon>
        <taxon>Geobacillus</taxon>
        <taxon>Geobacillus thermoleovorans group</taxon>
    </lineage>
</organism>
<dbReference type="InterPro" id="IPR050189">
    <property type="entry name" value="MFS_Efflux_Transporters"/>
</dbReference>
<dbReference type="GO" id="GO:0022857">
    <property type="term" value="F:transmembrane transporter activity"/>
    <property type="evidence" value="ECO:0007669"/>
    <property type="project" value="InterPro"/>
</dbReference>
<gene>
    <name evidence="8" type="ORF">B9L19_10120</name>
</gene>
<dbReference type="InterPro" id="IPR011701">
    <property type="entry name" value="MFS"/>
</dbReference>
<name>A0A226Q0X7_9BACL</name>
<dbReference type="InterPro" id="IPR036259">
    <property type="entry name" value="MFS_trans_sf"/>
</dbReference>
<reference evidence="8 9" key="1">
    <citation type="submission" date="2017-05" db="EMBL/GenBank/DDBJ databases">
        <title>The genome sequence of Geobacillus thermocatenulatus DSM 730.</title>
        <authorList>
            <person name="Ramaloko W.T."/>
            <person name="Koen N."/>
            <person name="Polliack S."/>
            <person name="Aliyu H."/>
            <person name="Lebre P."/>
            <person name="Mohr T."/>
            <person name="Oswald F."/>
            <person name="Zwick M."/>
            <person name="Neumann A."/>
            <person name="Syldatk C."/>
            <person name="Cowan D."/>
            <person name="De Maayer P."/>
        </authorList>
    </citation>
    <scope>NUCLEOTIDE SEQUENCE [LARGE SCALE GENOMIC DNA]</scope>
    <source>
        <strain evidence="8 9">BGSC 93A1</strain>
    </source>
</reference>
<keyword evidence="3" id="KW-0813">Transport</keyword>
<dbReference type="GO" id="GO:0005886">
    <property type="term" value="C:plasma membrane"/>
    <property type="evidence" value="ECO:0007669"/>
    <property type="project" value="UniProtKB-SubCell"/>
</dbReference>
<dbReference type="PANTHER" id="PTHR43124:SF3">
    <property type="entry name" value="CHLORAMPHENICOL EFFLUX PUMP RV0191"/>
    <property type="match status" value="1"/>
</dbReference>
<evidence type="ECO:0000256" key="7">
    <source>
        <dbReference type="ARBA" id="ARBA00023136"/>
    </source>
</evidence>
<dbReference type="CDD" id="cd17325">
    <property type="entry name" value="MFS_MdtG_SLC18_like"/>
    <property type="match status" value="1"/>
</dbReference>
<dbReference type="InterPro" id="IPR001958">
    <property type="entry name" value="Tet-R_TetA/multi-R_MdtG-like"/>
</dbReference>
<keyword evidence="5" id="KW-0812">Transmembrane</keyword>
<comment type="subcellular location">
    <subcellularLocation>
        <location evidence="1">Cell membrane</location>
        <topology evidence="1">Multi-pass membrane protein</topology>
    </subcellularLocation>
</comment>
<sequence length="402" mass="43635">MQLLFKKRGALFILMCNLLLVFIGVGLMIPVMPAFIEQLGISGGTVGWLVAVFSLTQFLCSPAAGKLADVVGRKKLMFWGMLLFAFSEWMFGYADHVFELFFSRVIGGISASLTMPAVMAYAADVTTNEERATGIGYINAAITMGFMIGPGIGGYMAEWGVRVPFAFAAVAGVTAAVVTALFLPESHSPESVGTGQKEHALFWAQLSQVHRQPYFFSLLILFALSFGLANFETIFSLFVDHRFGFSPKEIAFIVTVGSIAGPIVQLTTFSWLLRRFGEQRVVSACLLLSALFIMTTLLASTWGMLLAATVLVFLAIDILRPAVSTQMSKIDDSQQGYMAGLNSAFTSLGMIVGPIVAGVLFDVDMRLPYIVASAVLFLCFCMSLWQEKSVMRKASGQASRVP</sequence>
<dbReference type="PROSITE" id="PS50850">
    <property type="entry name" value="MFS"/>
    <property type="match status" value="1"/>
</dbReference>
<evidence type="ECO:0000256" key="3">
    <source>
        <dbReference type="ARBA" id="ARBA00022448"/>
    </source>
</evidence>
<dbReference type="RefSeq" id="WP_025950241.1">
    <property type="nucleotide sequence ID" value="NZ_CP018058.1"/>
</dbReference>
<evidence type="ECO:0000256" key="1">
    <source>
        <dbReference type="ARBA" id="ARBA00004651"/>
    </source>
</evidence>
<dbReference type="PRINTS" id="PR01035">
    <property type="entry name" value="TCRTETA"/>
</dbReference>
<dbReference type="SUPFAM" id="SSF103473">
    <property type="entry name" value="MFS general substrate transporter"/>
    <property type="match status" value="1"/>
</dbReference>
<comment type="caution">
    <text evidence="8">The sequence shown here is derived from an EMBL/GenBank/DDBJ whole genome shotgun (WGS) entry which is preliminary data.</text>
</comment>
<comment type="similarity">
    <text evidence="2">Belongs to the major facilitator superfamily. TCR/Tet family.</text>
</comment>
<dbReference type="AlphaFoldDB" id="A0A226Q0X7"/>
<evidence type="ECO:0000256" key="6">
    <source>
        <dbReference type="ARBA" id="ARBA00022989"/>
    </source>
</evidence>
<evidence type="ECO:0000256" key="5">
    <source>
        <dbReference type="ARBA" id="ARBA00022692"/>
    </source>
</evidence>
<dbReference type="Pfam" id="PF07690">
    <property type="entry name" value="MFS_1"/>
    <property type="match status" value="1"/>
</dbReference>
<keyword evidence="7" id="KW-0472">Membrane</keyword>
<keyword evidence="6" id="KW-1133">Transmembrane helix</keyword>
<dbReference type="Proteomes" id="UP000198378">
    <property type="component" value="Unassembled WGS sequence"/>
</dbReference>
<dbReference type="InterPro" id="IPR005829">
    <property type="entry name" value="Sugar_transporter_CS"/>
</dbReference>
<accession>A0A226Q0X7</accession>
<evidence type="ECO:0000256" key="2">
    <source>
        <dbReference type="ARBA" id="ARBA00007520"/>
    </source>
</evidence>